<sequence>MRQPPSLPHLTSRCCHILTFARAWIPAEQLAASIRTTTSATIITSQNGRDLDHRITAYHRFLAKSANNHLPFPTGTGIVKDPEMKMDPEMKISSVSSLSSSPVCIALLVTVSLATSVPGPYSRRVSSAGSQDPDDPVGSTVGWTLTGVRSVTLYFRIEFPFAGR</sequence>
<name>A0A395HHI6_ASPHC</name>
<proteinExistence type="predicted"/>
<dbReference type="Proteomes" id="UP000248961">
    <property type="component" value="Unassembled WGS sequence"/>
</dbReference>
<evidence type="ECO:0000313" key="2">
    <source>
        <dbReference type="Proteomes" id="UP000248961"/>
    </source>
</evidence>
<accession>A0A395HHI6</accession>
<dbReference type="EMBL" id="KZ824336">
    <property type="protein sequence ID" value="RAL07277.1"/>
    <property type="molecule type" value="Genomic_DNA"/>
</dbReference>
<organism evidence="1 2">
    <name type="scientific">Aspergillus homomorphus (strain CBS 101889)</name>
    <dbReference type="NCBI Taxonomy" id="1450537"/>
    <lineage>
        <taxon>Eukaryota</taxon>
        <taxon>Fungi</taxon>
        <taxon>Dikarya</taxon>
        <taxon>Ascomycota</taxon>
        <taxon>Pezizomycotina</taxon>
        <taxon>Eurotiomycetes</taxon>
        <taxon>Eurotiomycetidae</taxon>
        <taxon>Eurotiales</taxon>
        <taxon>Aspergillaceae</taxon>
        <taxon>Aspergillus</taxon>
        <taxon>Aspergillus subgen. Circumdati</taxon>
    </lineage>
</organism>
<keyword evidence="2" id="KW-1185">Reference proteome</keyword>
<dbReference type="AlphaFoldDB" id="A0A395HHI6"/>
<gene>
    <name evidence="1" type="ORF">BO97DRAFT_429486</name>
</gene>
<protein>
    <submittedName>
        <fullName evidence="1">Uncharacterized protein</fullName>
    </submittedName>
</protein>
<dbReference type="GeneID" id="37201655"/>
<dbReference type="RefSeq" id="XP_025546431.1">
    <property type="nucleotide sequence ID" value="XM_025697366.1"/>
</dbReference>
<dbReference type="VEuPathDB" id="FungiDB:BO97DRAFT_429486"/>
<reference evidence="1 2" key="1">
    <citation type="submission" date="2018-02" db="EMBL/GenBank/DDBJ databases">
        <title>The genomes of Aspergillus section Nigri reveals drivers in fungal speciation.</title>
        <authorList>
            <consortium name="DOE Joint Genome Institute"/>
            <person name="Vesth T.C."/>
            <person name="Nybo J."/>
            <person name="Theobald S."/>
            <person name="Brandl J."/>
            <person name="Frisvad J.C."/>
            <person name="Nielsen K.F."/>
            <person name="Lyhne E.K."/>
            <person name="Kogle M.E."/>
            <person name="Kuo A."/>
            <person name="Riley R."/>
            <person name="Clum A."/>
            <person name="Nolan M."/>
            <person name="Lipzen A."/>
            <person name="Salamov A."/>
            <person name="Henrissat B."/>
            <person name="Wiebenga A."/>
            <person name="De vries R.P."/>
            <person name="Grigoriev I.V."/>
            <person name="Mortensen U.H."/>
            <person name="Andersen M.R."/>
            <person name="Baker S.E."/>
        </authorList>
    </citation>
    <scope>NUCLEOTIDE SEQUENCE [LARGE SCALE GENOMIC DNA]</scope>
    <source>
        <strain evidence="1 2">CBS 101889</strain>
    </source>
</reference>
<evidence type="ECO:0000313" key="1">
    <source>
        <dbReference type="EMBL" id="RAL07277.1"/>
    </source>
</evidence>